<proteinExistence type="predicted"/>
<dbReference type="RefSeq" id="XP_007312484.1">
    <property type="nucleotide sequence ID" value="XM_007312422.1"/>
</dbReference>
<dbReference type="HOGENOM" id="CLU_1120688_0_0_1"/>
<dbReference type="EMBL" id="GL945428">
    <property type="protein sequence ID" value="EGO30600.1"/>
    <property type="molecule type" value="Genomic_DNA"/>
</dbReference>
<organism>
    <name type="scientific">Serpula lacrymans var. lacrymans (strain S7.9)</name>
    <name type="common">Dry rot fungus</name>
    <dbReference type="NCBI Taxonomy" id="578457"/>
    <lineage>
        <taxon>Eukaryota</taxon>
        <taxon>Fungi</taxon>
        <taxon>Dikarya</taxon>
        <taxon>Basidiomycota</taxon>
        <taxon>Agaricomycotina</taxon>
        <taxon>Agaricomycetes</taxon>
        <taxon>Agaricomycetidae</taxon>
        <taxon>Boletales</taxon>
        <taxon>Coniophorineae</taxon>
        <taxon>Serpulaceae</taxon>
        <taxon>Serpula</taxon>
    </lineage>
</organism>
<evidence type="ECO:0000313" key="1">
    <source>
        <dbReference type="EMBL" id="EGO30600.1"/>
    </source>
</evidence>
<reference evidence="1" key="1">
    <citation type="submission" date="2011-04" db="EMBL/GenBank/DDBJ databases">
        <title>Evolution of plant cell wall degrading machinery underlies the functional diversity of forest fungi.</title>
        <authorList>
            <consortium name="US DOE Joint Genome Institute (JGI-PGF)"/>
            <person name="Eastwood D.C."/>
            <person name="Floudas D."/>
            <person name="Binder M."/>
            <person name="Majcherczyk A."/>
            <person name="Schneider P."/>
            <person name="Aerts A."/>
            <person name="Asiegbu F.O."/>
            <person name="Baker S.E."/>
            <person name="Barry K."/>
            <person name="Bendiksby M."/>
            <person name="Blumentritt M."/>
            <person name="Coutinho P.M."/>
            <person name="Cullen D."/>
            <person name="Cullen D."/>
            <person name="Gathman A."/>
            <person name="Goodell B."/>
            <person name="Henrissat B."/>
            <person name="Ihrmark K."/>
            <person name="Kauserud H."/>
            <person name="Kohler A."/>
            <person name="LaButti K."/>
            <person name="Lapidus A."/>
            <person name="Lavin J.L."/>
            <person name="Lee Y.-H."/>
            <person name="Lindquist E."/>
            <person name="Lilly W."/>
            <person name="Lucas S."/>
            <person name="Morin E."/>
            <person name="Murat C."/>
            <person name="Oguiza J.A."/>
            <person name="Park J."/>
            <person name="Pisabarro A.G."/>
            <person name="Riley R."/>
            <person name="Rosling A."/>
            <person name="Salamov A."/>
            <person name="Schmidt O."/>
            <person name="Schmutz J."/>
            <person name="Skrede I."/>
            <person name="Stenlid J."/>
            <person name="Wiebenga A."/>
            <person name="Xie X."/>
            <person name="Kues U."/>
            <person name="Hibbett D.S."/>
            <person name="Hoffmeister D."/>
            <person name="Hogberg N."/>
            <person name="Martin F."/>
            <person name="Grigoriev I.V."/>
            <person name="Watkinson S.C."/>
        </authorList>
    </citation>
    <scope>NUCLEOTIDE SEQUENCE</scope>
    <source>
        <strain evidence="1">S7.9</strain>
    </source>
</reference>
<accession>F8NEG6</accession>
<dbReference type="AlphaFoldDB" id="F8NEG6"/>
<protein>
    <submittedName>
        <fullName evidence="1">Uncharacterized protein</fullName>
    </submittedName>
</protein>
<dbReference type="GeneID" id="18812443"/>
<name>F8NEG6_SERL9</name>
<gene>
    <name evidence="1" type="ORF">SERLADRAFT_404702</name>
</gene>
<dbReference type="Proteomes" id="UP000008064">
    <property type="component" value="Unassembled WGS sequence"/>
</dbReference>
<dbReference type="KEGG" id="sla:SERLADRAFT_404702"/>
<sequence>MAAEATETTDTLSLGMILVDKDEEWKGQRSAMGGLFPFTISFLLGLGEPYPGDLPSANWESPYYGGQFNATHTLNNKYLISDDLRPEEDWVNILTDLLLNPDFDLVRWYTRKSGQQIGWTKREWQNYCKFSRTTLRMRDPISRRATRLLNKGAPYFGESLTQYASEDRFLLTTQSVDGIPSWYIVNDRHLMFQVITLRDLLRKLQFDVVNWYDKTVERSLQTLCDKLLSDREESAVLNWLYQEPEIIS</sequence>